<dbReference type="WBParaSite" id="ALUE_0001188501-mRNA-1">
    <property type="protein sequence ID" value="ALUE_0001188501-mRNA-1"/>
    <property type="gene ID" value="ALUE_0001188501"/>
</dbReference>
<evidence type="ECO:0000256" key="1">
    <source>
        <dbReference type="SAM" id="MobiDB-lite"/>
    </source>
</evidence>
<dbReference type="Proteomes" id="UP000036681">
    <property type="component" value="Unplaced"/>
</dbReference>
<feature type="region of interest" description="Disordered" evidence="1">
    <location>
        <begin position="1"/>
        <end position="24"/>
    </location>
</feature>
<proteinExistence type="predicted"/>
<evidence type="ECO:0000313" key="3">
    <source>
        <dbReference type="WBParaSite" id="ALUE_0001188501-mRNA-1"/>
    </source>
</evidence>
<evidence type="ECO:0000313" key="2">
    <source>
        <dbReference type="Proteomes" id="UP000036681"/>
    </source>
</evidence>
<protein>
    <submittedName>
        <fullName evidence="3">Uncharacterized protein</fullName>
    </submittedName>
</protein>
<dbReference type="AlphaFoldDB" id="A0A0M3I4W5"/>
<feature type="region of interest" description="Disordered" evidence="1">
    <location>
        <begin position="43"/>
        <end position="102"/>
    </location>
</feature>
<organism evidence="2 3">
    <name type="scientific">Ascaris lumbricoides</name>
    <name type="common">Giant roundworm</name>
    <dbReference type="NCBI Taxonomy" id="6252"/>
    <lineage>
        <taxon>Eukaryota</taxon>
        <taxon>Metazoa</taxon>
        <taxon>Ecdysozoa</taxon>
        <taxon>Nematoda</taxon>
        <taxon>Chromadorea</taxon>
        <taxon>Rhabditida</taxon>
        <taxon>Spirurina</taxon>
        <taxon>Ascaridomorpha</taxon>
        <taxon>Ascaridoidea</taxon>
        <taxon>Ascarididae</taxon>
        <taxon>Ascaris</taxon>
    </lineage>
</organism>
<name>A0A0M3I4W5_ASCLU</name>
<reference evidence="3" key="1">
    <citation type="submission" date="2017-02" db="UniProtKB">
        <authorList>
            <consortium name="WormBaseParasite"/>
        </authorList>
    </citation>
    <scope>IDENTIFICATION</scope>
</reference>
<sequence>MKRDTEIKEATSAVRDDDSPQLEERTSVREIAQYFGPLHEPLFAAKTRNADDDNSRVSSLAKSIAPPPSSHSELEPPFPQHERNNQSSIESAASPVSPKCTAQFSGQTEDLVLKSKTISTSVTSFGSPQLCTNTSADRCEFPLSMGAQISQSTVPRDHHPNKDAQHDSYRLPEQVPQTITNHSGTPAIRNESPAVTSNLLATTSAATKTDEQDECNEAYNHIVQFITHSSVSKLHGITDLSGMTIGGNHQTTIPDADSTKESISSPGLTEASDSCALIGSAQTDVDSDACVTGDDGCETEEANKQAVTQKAVITNTSTPILQRYIHRYGHI</sequence>
<keyword evidence="2" id="KW-1185">Reference proteome</keyword>
<accession>A0A0M3I4W5</accession>